<keyword evidence="2" id="KW-0732">Signal</keyword>
<dbReference type="Proteomes" id="UP000242770">
    <property type="component" value="Unassembled WGS sequence"/>
</dbReference>
<reference evidence="3" key="2">
    <citation type="submission" date="2014-06" db="EMBL/GenBank/DDBJ databases">
        <authorList>
            <person name="Ju J."/>
            <person name="Zhang J."/>
        </authorList>
    </citation>
    <scope>NUCLEOTIDE SEQUENCE</scope>
    <source>
        <strain evidence="3">SscI8</strain>
    </source>
</reference>
<feature type="compositionally biased region" description="Low complexity" evidence="1">
    <location>
        <begin position="53"/>
        <end position="71"/>
    </location>
</feature>
<evidence type="ECO:0008006" key="6">
    <source>
        <dbReference type="Google" id="ProtNLM"/>
    </source>
</evidence>
<dbReference type="EMBL" id="CCFA01002292">
    <property type="protein sequence ID" value="CDW97762.1"/>
    <property type="molecule type" value="Genomic_DNA"/>
</dbReference>
<gene>
    <name evidence="4" type="primary">SSCI39190.1</name>
    <name evidence="3" type="ORF">SPSC_05322</name>
</gene>
<organism evidence="4 5">
    <name type="scientific">Sporisorium scitamineum</name>
    <dbReference type="NCBI Taxonomy" id="49012"/>
    <lineage>
        <taxon>Eukaryota</taxon>
        <taxon>Fungi</taxon>
        <taxon>Dikarya</taxon>
        <taxon>Basidiomycota</taxon>
        <taxon>Ustilaginomycotina</taxon>
        <taxon>Ustilaginomycetes</taxon>
        <taxon>Ustilaginales</taxon>
        <taxon>Ustilaginaceae</taxon>
        <taxon>Sporisorium</taxon>
    </lineage>
</organism>
<evidence type="ECO:0000256" key="2">
    <source>
        <dbReference type="SAM" id="SignalP"/>
    </source>
</evidence>
<reference evidence="4" key="1">
    <citation type="submission" date="2014-06" db="EMBL/GenBank/DDBJ databases">
        <authorList>
            <person name="Berkman J.Paul."/>
        </authorList>
    </citation>
    <scope>NUCLEOTIDE SEQUENCE [LARGE SCALE GENOMIC DNA]</scope>
</reference>
<keyword evidence="5" id="KW-1185">Reference proteome</keyword>
<proteinExistence type="predicted"/>
<feature type="region of interest" description="Disordered" evidence="1">
    <location>
        <begin position="53"/>
        <end position="75"/>
    </location>
</feature>
<dbReference type="OrthoDB" id="10558042at2759"/>
<dbReference type="AlphaFoldDB" id="A0A0F7S4B4"/>
<evidence type="ECO:0000313" key="5">
    <source>
        <dbReference type="Proteomes" id="UP000242770"/>
    </source>
</evidence>
<feature type="signal peptide" evidence="2">
    <location>
        <begin position="1"/>
        <end position="29"/>
    </location>
</feature>
<accession>A0A0F7S4B4</accession>
<sequence length="423" mass="46163">MRSFFLTAVLAAFVVPILFLLFSFQPCKAAAVLAKRADRDDIDLTLRLGQSASSLQQGSTSSPASSPATPLRAESSFGPITPVQAQIANYGPFDASALEPIQGPSSSVPASTWTYEKSHASVFEPLRHTARARISPFQAAIQDAVRQGTYRRQPFEQLHPPPPETGVSTSANTVGFPGHESQAPLTLSGKAIEEANTPTRQTGFTAPAAVVDTTAIQQTNDALRQALGPRPILPKPRKGAIKSSWMLVNQGKTTIGGAGQPSGNIRLTPSHEETAAMERERVGTVAAEQAEEMARKHAEELARLQAMTPWKTYLMRERRKEIPRLIHQDTFFPEAALKLQSRIKQVSLAISSLLKDNDHSLTNDEQRLLGSEGEDWEKHISDQPRAKNNFPIEAPSYLKNLAAKDMHLLQDLESLLVKLTSTV</sequence>
<dbReference type="EMBL" id="LK056686">
    <property type="protein sequence ID" value="CDU25429.1"/>
    <property type="molecule type" value="Genomic_DNA"/>
</dbReference>
<name>A0A0F7S4B4_9BASI</name>
<evidence type="ECO:0000256" key="1">
    <source>
        <dbReference type="SAM" id="MobiDB-lite"/>
    </source>
</evidence>
<protein>
    <recommendedName>
        <fullName evidence="6">Transmembrane protein</fullName>
    </recommendedName>
</protein>
<evidence type="ECO:0000313" key="4">
    <source>
        <dbReference type="EMBL" id="CDW97762.1"/>
    </source>
</evidence>
<reference evidence="5" key="3">
    <citation type="submission" date="2014-06" db="EMBL/GenBank/DDBJ databases">
        <authorList>
            <person name="Berkman P.J."/>
        </authorList>
    </citation>
    <scope>NUCLEOTIDE SEQUENCE [LARGE SCALE GENOMIC DNA]</scope>
</reference>
<evidence type="ECO:0000313" key="3">
    <source>
        <dbReference type="EMBL" id="CDU25429.1"/>
    </source>
</evidence>
<feature type="chain" id="PRO_5015039098" description="Transmembrane protein" evidence="2">
    <location>
        <begin position="30"/>
        <end position="423"/>
    </location>
</feature>